<dbReference type="RefSeq" id="WP_344683587.1">
    <property type="nucleotide sequence ID" value="NZ_BAAAVT010000001.1"/>
</dbReference>
<keyword evidence="2" id="KW-0812">Transmembrane</keyword>
<feature type="transmembrane region" description="Helical" evidence="2">
    <location>
        <begin position="122"/>
        <end position="140"/>
    </location>
</feature>
<sequence length="412" mass="43087">MDSPSTAGPAPRRRRALRSPSRISGVDAARCLALLGMMAVHVLSTTDEFTGDPTVAGWLFTGRPSALFALLAGVGLALLCGGAAGPGTRERMTWNRKAVAVRAVLILVIGLAVAMLETSVAIILVHYGLLFLLALPFLALQARPLLMLAAIWVVLAPVAYRLVYLALSAELDHFAESWRLWHSPEFSDLAQPGLLAMDLAVSGYYPLIIWPAYLFTGLAIGRLRLTETAVAVRIAVVGALLAACTYLVGRVTLAVSDIVPDLSAATGMPEPVVRSELLTGTLLPLIEDPRWHLLATPHSGSSLDVLHTVGTSLAVLGVCLLVTDRLGALAAPVVGAGAMPLTLYVGHLAVLHLWRDDDGPLNSPEVSGPVIMVLLTVLALAGGLLKHALGRRGPLEAVTHAAGAAAAGPRPA</sequence>
<evidence type="ECO:0000256" key="1">
    <source>
        <dbReference type="SAM" id="MobiDB-lite"/>
    </source>
</evidence>
<evidence type="ECO:0000256" key="2">
    <source>
        <dbReference type="SAM" id="Phobius"/>
    </source>
</evidence>
<feature type="transmembrane region" description="Helical" evidence="2">
    <location>
        <begin position="305"/>
        <end position="322"/>
    </location>
</feature>
<feature type="transmembrane region" description="Helical" evidence="2">
    <location>
        <begin position="204"/>
        <end position="223"/>
    </location>
</feature>
<feature type="transmembrane region" description="Helical" evidence="2">
    <location>
        <begin position="329"/>
        <end position="354"/>
    </location>
</feature>
<feature type="region of interest" description="Disordered" evidence="1">
    <location>
        <begin position="1"/>
        <end position="21"/>
    </location>
</feature>
<protein>
    <submittedName>
        <fullName evidence="4">Heparan-alpha-glucosaminide N-acetyltransferase domain-containing protein</fullName>
    </submittedName>
</protein>
<feature type="transmembrane region" description="Helical" evidence="2">
    <location>
        <begin position="230"/>
        <end position="249"/>
    </location>
</feature>
<dbReference type="PANTHER" id="PTHR30590:SF3">
    <property type="entry name" value="HYPOTHETICAL MEMBRANE SPANNING PROTEIN"/>
    <property type="match status" value="1"/>
</dbReference>
<evidence type="ECO:0000313" key="4">
    <source>
        <dbReference type="EMBL" id="GAA3050897.1"/>
    </source>
</evidence>
<feature type="compositionally biased region" description="Low complexity" evidence="1">
    <location>
        <begin position="1"/>
        <end position="10"/>
    </location>
</feature>
<dbReference type="InterPro" id="IPR052529">
    <property type="entry name" value="Bact_Transport_Assoc"/>
</dbReference>
<reference evidence="5" key="1">
    <citation type="journal article" date="2019" name="Int. J. Syst. Evol. Microbiol.">
        <title>The Global Catalogue of Microorganisms (GCM) 10K type strain sequencing project: providing services to taxonomists for standard genome sequencing and annotation.</title>
        <authorList>
            <consortium name="The Broad Institute Genomics Platform"/>
            <consortium name="The Broad Institute Genome Sequencing Center for Infectious Disease"/>
            <person name="Wu L."/>
            <person name="Ma J."/>
        </authorList>
    </citation>
    <scope>NUCLEOTIDE SEQUENCE [LARGE SCALE GENOMIC DNA]</scope>
    <source>
        <strain evidence="5">JCM 14309</strain>
    </source>
</reference>
<proteinExistence type="predicted"/>
<feature type="transmembrane region" description="Helical" evidence="2">
    <location>
        <begin position="64"/>
        <end position="87"/>
    </location>
</feature>
<feature type="transmembrane region" description="Helical" evidence="2">
    <location>
        <begin position="99"/>
        <end position="116"/>
    </location>
</feature>
<dbReference type="EMBL" id="BAAAVT010000001">
    <property type="protein sequence ID" value="GAA3050897.1"/>
    <property type="molecule type" value="Genomic_DNA"/>
</dbReference>
<evidence type="ECO:0000313" key="5">
    <source>
        <dbReference type="Proteomes" id="UP001500236"/>
    </source>
</evidence>
<dbReference type="PANTHER" id="PTHR30590">
    <property type="entry name" value="INNER MEMBRANE PROTEIN"/>
    <property type="match status" value="1"/>
</dbReference>
<keyword evidence="2" id="KW-0472">Membrane</keyword>
<keyword evidence="2" id="KW-1133">Transmembrane helix</keyword>
<dbReference type="InterPro" id="IPR012429">
    <property type="entry name" value="HGSNAT_cat"/>
</dbReference>
<feature type="transmembrane region" description="Helical" evidence="2">
    <location>
        <begin position="366"/>
        <end position="385"/>
    </location>
</feature>
<accession>A0ABP6LS96</accession>
<feature type="domain" description="Heparan-alpha-glucosaminide N-acetyltransferase catalytic" evidence="3">
    <location>
        <begin position="22"/>
        <end position="254"/>
    </location>
</feature>
<name>A0ABP6LS96_9MICC</name>
<evidence type="ECO:0000259" key="3">
    <source>
        <dbReference type="Pfam" id="PF07786"/>
    </source>
</evidence>
<dbReference type="Proteomes" id="UP001500236">
    <property type="component" value="Unassembled WGS sequence"/>
</dbReference>
<gene>
    <name evidence="4" type="ORF">GCM10010529_01230</name>
</gene>
<keyword evidence="5" id="KW-1185">Reference proteome</keyword>
<feature type="transmembrane region" description="Helical" evidence="2">
    <location>
        <begin position="23"/>
        <end position="44"/>
    </location>
</feature>
<dbReference type="Pfam" id="PF07786">
    <property type="entry name" value="HGSNAT_cat"/>
    <property type="match status" value="1"/>
</dbReference>
<feature type="transmembrane region" description="Helical" evidence="2">
    <location>
        <begin position="145"/>
        <end position="167"/>
    </location>
</feature>
<organism evidence="4 5">
    <name type="scientific">Nesterenkonia aethiopica</name>
    <dbReference type="NCBI Taxonomy" id="269144"/>
    <lineage>
        <taxon>Bacteria</taxon>
        <taxon>Bacillati</taxon>
        <taxon>Actinomycetota</taxon>
        <taxon>Actinomycetes</taxon>
        <taxon>Micrococcales</taxon>
        <taxon>Micrococcaceae</taxon>
        <taxon>Nesterenkonia</taxon>
    </lineage>
</organism>
<comment type="caution">
    <text evidence="4">The sequence shown here is derived from an EMBL/GenBank/DDBJ whole genome shotgun (WGS) entry which is preliminary data.</text>
</comment>